<dbReference type="InterPro" id="IPR019468">
    <property type="entry name" value="AdenyloSucc_lyase_C"/>
</dbReference>
<evidence type="ECO:0000313" key="3">
    <source>
        <dbReference type="EMBL" id="WMY74490.1"/>
    </source>
</evidence>
<dbReference type="PRINTS" id="PR00149">
    <property type="entry name" value="FUMRATELYASE"/>
</dbReference>
<dbReference type="SMART" id="SM00998">
    <property type="entry name" value="ADSL_C"/>
    <property type="match status" value="1"/>
</dbReference>
<dbReference type="PROSITE" id="PS00163">
    <property type="entry name" value="FUMARATE_LYASES"/>
    <property type="match status" value="1"/>
</dbReference>
<proteinExistence type="predicted"/>
<protein>
    <submittedName>
        <fullName evidence="3">Adenylosuccinate lyase family protein</fullName>
    </submittedName>
</protein>
<name>A0ABY9SC76_9ENTR</name>
<dbReference type="InterPro" id="IPR022761">
    <property type="entry name" value="Fumarate_lyase_N"/>
</dbReference>
<dbReference type="InterPro" id="IPR020557">
    <property type="entry name" value="Fumarate_lyase_CS"/>
</dbReference>
<gene>
    <name evidence="3" type="ORF">RHD99_00435</name>
</gene>
<dbReference type="InterPro" id="IPR008948">
    <property type="entry name" value="L-Aspartase-like"/>
</dbReference>
<evidence type="ECO:0000313" key="4">
    <source>
        <dbReference type="Proteomes" id="UP001246690"/>
    </source>
</evidence>
<dbReference type="PRINTS" id="PR00145">
    <property type="entry name" value="ARGSUCLYASE"/>
</dbReference>
<accession>A0ABY9SC76</accession>
<dbReference type="EMBL" id="CP133838">
    <property type="protein sequence ID" value="WMY74490.1"/>
    <property type="molecule type" value="Genomic_DNA"/>
</dbReference>
<sequence>MRALYDSKSKTIDDKGMKALFTHEARVQSWLDVEAALATAQAKVGIIPASAAKNIAENCQLDRIDLAEVERLLREIGHGFVPVIKVLVKACDEESGKYVHYGVTTQNIQQTAHLLLVKQFHQQLMSFVDATLENLARLALQHKDTLMAGRTHGKHALPITYGYKVSVWIYELLGAVERMQEAEKRVFTVMMGGAVGAFHATGEPGRQVQDLVAEALDMHPMRVPSRNARVYRAEYISNLCLLATTFHKIAEEVYQTSSEEFGEVSEAFAKGTVGSSTMPQKVNPKLAKGIIANAQRLYAVMTSSLYVCPRPFEADSSAYFIFDANLQESIELMAEIVLRAEELTRTLIVDKSRMQQNVMLTHGLINSEKIMMSLVERLGKDPAHELVYTMAMRSTHEGLDYGSVLRNEPVIRDNFTDDEIRELLDPAAYTGLCAVLAEELAHTVFARKE</sequence>
<dbReference type="Gene3D" id="1.10.40.30">
    <property type="entry name" value="Fumarase/aspartase (C-terminal domain)"/>
    <property type="match status" value="1"/>
</dbReference>
<dbReference type="Pfam" id="PF00206">
    <property type="entry name" value="Lyase_1"/>
    <property type="match status" value="1"/>
</dbReference>
<keyword evidence="4" id="KW-1185">Reference proteome</keyword>
<reference evidence="3 4" key="1">
    <citation type="submission" date="2023-09" db="EMBL/GenBank/DDBJ databases">
        <title>Buttiauxella selenatireducens sp. nov., isolated from the rhizosphere of Cardamine hupingshanesis.</title>
        <authorList>
            <person name="Zhang S."/>
            <person name="Xu Z."/>
            <person name="Wang H."/>
            <person name="Guo Y."/>
        </authorList>
    </citation>
    <scope>NUCLEOTIDE SEQUENCE [LARGE SCALE GENOMIC DNA]</scope>
    <source>
        <strain evidence="3 4">R73</strain>
    </source>
</reference>
<dbReference type="Pfam" id="PF10397">
    <property type="entry name" value="ADSL_C"/>
    <property type="match status" value="1"/>
</dbReference>
<evidence type="ECO:0000256" key="1">
    <source>
        <dbReference type="ARBA" id="ARBA00023239"/>
    </source>
</evidence>
<dbReference type="RefSeq" id="WP_309877102.1">
    <property type="nucleotide sequence ID" value="NZ_CP133838.1"/>
</dbReference>
<dbReference type="InterPro" id="IPR000362">
    <property type="entry name" value="Fumarate_lyase_fam"/>
</dbReference>
<feature type="domain" description="Adenylosuccinate lyase C-terminal" evidence="2">
    <location>
        <begin position="362"/>
        <end position="441"/>
    </location>
</feature>
<dbReference type="SUPFAM" id="SSF48557">
    <property type="entry name" value="L-aspartase-like"/>
    <property type="match status" value="1"/>
</dbReference>
<organism evidence="3 4">
    <name type="scientific">Buttiauxella selenatireducens</name>
    <dbReference type="NCBI Taxonomy" id="3073902"/>
    <lineage>
        <taxon>Bacteria</taxon>
        <taxon>Pseudomonadati</taxon>
        <taxon>Pseudomonadota</taxon>
        <taxon>Gammaproteobacteria</taxon>
        <taxon>Enterobacterales</taxon>
        <taxon>Enterobacteriaceae</taxon>
        <taxon>Buttiauxella</taxon>
    </lineage>
</organism>
<dbReference type="PANTHER" id="PTHR43172">
    <property type="entry name" value="ADENYLOSUCCINATE LYASE"/>
    <property type="match status" value="1"/>
</dbReference>
<dbReference type="GO" id="GO:0016829">
    <property type="term" value="F:lyase activity"/>
    <property type="evidence" value="ECO:0007669"/>
    <property type="project" value="UniProtKB-KW"/>
</dbReference>
<dbReference type="PANTHER" id="PTHR43172:SF1">
    <property type="entry name" value="ADENYLOSUCCINATE LYASE"/>
    <property type="match status" value="1"/>
</dbReference>
<dbReference type="CDD" id="cd01597">
    <property type="entry name" value="pCLME"/>
    <property type="match status" value="1"/>
</dbReference>
<dbReference type="InterPro" id="IPR024083">
    <property type="entry name" value="Fumarase/histidase_N"/>
</dbReference>
<dbReference type="Gene3D" id="1.20.200.10">
    <property type="entry name" value="Fumarase/aspartase (Central domain)"/>
    <property type="match status" value="1"/>
</dbReference>
<dbReference type="Gene3D" id="1.10.275.10">
    <property type="entry name" value="Fumarase/aspartase (N-terminal domain)"/>
    <property type="match status" value="1"/>
</dbReference>
<keyword evidence="1 3" id="KW-0456">Lyase</keyword>
<evidence type="ECO:0000259" key="2">
    <source>
        <dbReference type="SMART" id="SM00998"/>
    </source>
</evidence>
<dbReference type="Proteomes" id="UP001246690">
    <property type="component" value="Chromosome"/>
</dbReference>